<proteinExistence type="predicted"/>
<keyword evidence="2 5" id="KW-0732">Signal</keyword>
<dbReference type="PANTHER" id="PTHR24373:SF370">
    <property type="entry name" value="FISH-LIPS, ISOFORM E"/>
    <property type="match status" value="1"/>
</dbReference>
<keyword evidence="3" id="KW-0677">Repeat</keyword>
<feature type="chain" id="PRO_5012840321" evidence="5">
    <location>
        <begin position="16"/>
        <end position="337"/>
    </location>
</feature>
<keyword evidence="1" id="KW-0433">Leucine-rich repeat</keyword>
<dbReference type="InterPro" id="IPR032675">
    <property type="entry name" value="LRR_dom_sf"/>
</dbReference>
<name>A0A1Q3FSF1_CULTA</name>
<dbReference type="PANTHER" id="PTHR24373">
    <property type="entry name" value="SLIT RELATED LEUCINE-RICH REPEAT NEURONAL PROTEIN"/>
    <property type="match status" value="1"/>
</dbReference>
<dbReference type="PRINTS" id="PR00019">
    <property type="entry name" value="LEURICHRPT"/>
</dbReference>
<feature type="signal peptide" evidence="5">
    <location>
        <begin position="1"/>
        <end position="15"/>
    </location>
</feature>
<organism evidence="6">
    <name type="scientific">Culex tarsalis</name>
    <name type="common">Encephalitis mosquito</name>
    <dbReference type="NCBI Taxonomy" id="7177"/>
    <lineage>
        <taxon>Eukaryota</taxon>
        <taxon>Metazoa</taxon>
        <taxon>Ecdysozoa</taxon>
        <taxon>Arthropoda</taxon>
        <taxon>Hexapoda</taxon>
        <taxon>Insecta</taxon>
        <taxon>Pterygota</taxon>
        <taxon>Neoptera</taxon>
        <taxon>Endopterygota</taxon>
        <taxon>Diptera</taxon>
        <taxon>Nematocera</taxon>
        <taxon>Culicoidea</taxon>
        <taxon>Culicidae</taxon>
        <taxon>Culicinae</taxon>
        <taxon>Culicini</taxon>
        <taxon>Culex</taxon>
        <taxon>Culex</taxon>
    </lineage>
</organism>
<dbReference type="SMART" id="SM00369">
    <property type="entry name" value="LRR_TYP"/>
    <property type="match status" value="3"/>
</dbReference>
<evidence type="ECO:0000256" key="1">
    <source>
        <dbReference type="ARBA" id="ARBA00022614"/>
    </source>
</evidence>
<dbReference type="PROSITE" id="PS51450">
    <property type="entry name" value="LRR"/>
    <property type="match status" value="2"/>
</dbReference>
<reference evidence="6" key="1">
    <citation type="submission" date="2017-01" db="EMBL/GenBank/DDBJ databases">
        <title>A deep insight into the sialotranscriptome of adult male and female Cluex tarsalis mosquitoes.</title>
        <authorList>
            <person name="Ribeiro J.M."/>
            <person name="Moreira F."/>
            <person name="Bernard K.A."/>
            <person name="Calvo E."/>
        </authorList>
    </citation>
    <scope>NUCLEOTIDE SEQUENCE</scope>
    <source>
        <strain evidence="6">Kern County</strain>
        <tissue evidence="6">Salivary glands</tissue>
    </source>
</reference>
<accession>A0A1Q3FSF1</accession>
<evidence type="ECO:0000256" key="5">
    <source>
        <dbReference type="SAM" id="SignalP"/>
    </source>
</evidence>
<dbReference type="Pfam" id="PF13855">
    <property type="entry name" value="LRR_8"/>
    <property type="match status" value="1"/>
</dbReference>
<keyword evidence="4" id="KW-0472">Membrane</keyword>
<dbReference type="InterPro" id="IPR050328">
    <property type="entry name" value="Dev_Immune_Receptor"/>
</dbReference>
<protein>
    <submittedName>
        <fullName evidence="6">Putative lig-1 protein</fullName>
    </submittedName>
</protein>
<keyword evidence="4" id="KW-0812">Transmembrane</keyword>
<sequence>MKLLYLLLLIKVAMATQLPHRNHSCVPSAYTQMCILEHLQYKPDKEHMIHSFPPNRSHVRITTESRSSGRVVEMIEINAKLHTLLGKPKILEMYGYAMWNFELPRALWKGIFSKSHIFNLTVEPGTETPRVVYLDLSSNYLSDIANVSSLVNLEVLILSYNHISSIDATTMQNLTKLRILDLSHNFLLMVPMNIFPKSLTHLNLFACYIQSLNYDHLYYPSMEVLIVERNKLTSIDSTALMRAMPKLRKVRLGWNLFDLEELQEALQQFRQHNVSFRDEADEAACAFAQQVVEGVCIRGPAPPRSFIREIQLSLVVLVIAIALGVSIRWVYSVIQAK</sequence>
<evidence type="ECO:0000256" key="4">
    <source>
        <dbReference type="SAM" id="Phobius"/>
    </source>
</evidence>
<dbReference type="SUPFAM" id="SSF52058">
    <property type="entry name" value="L domain-like"/>
    <property type="match status" value="1"/>
</dbReference>
<evidence type="ECO:0000256" key="3">
    <source>
        <dbReference type="ARBA" id="ARBA00022737"/>
    </source>
</evidence>
<dbReference type="GO" id="GO:0031012">
    <property type="term" value="C:extracellular matrix"/>
    <property type="evidence" value="ECO:0007669"/>
    <property type="project" value="TreeGrafter"/>
</dbReference>
<dbReference type="AlphaFoldDB" id="A0A1Q3FSF1"/>
<evidence type="ECO:0000256" key="2">
    <source>
        <dbReference type="ARBA" id="ARBA00022729"/>
    </source>
</evidence>
<dbReference type="InterPro" id="IPR003591">
    <property type="entry name" value="Leu-rich_rpt_typical-subtyp"/>
</dbReference>
<dbReference type="Gene3D" id="3.80.10.10">
    <property type="entry name" value="Ribonuclease Inhibitor"/>
    <property type="match status" value="1"/>
</dbReference>
<dbReference type="EMBL" id="GFDL01004550">
    <property type="protein sequence ID" value="JAV30495.1"/>
    <property type="molecule type" value="Transcribed_RNA"/>
</dbReference>
<evidence type="ECO:0000313" key="6">
    <source>
        <dbReference type="EMBL" id="JAV30495.1"/>
    </source>
</evidence>
<keyword evidence="4" id="KW-1133">Transmembrane helix</keyword>
<feature type="transmembrane region" description="Helical" evidence="4">
    <location>
        <begin position="310"/>
        <end position="331"/>
    </location>
</feature>
<dbReference type="InterPro" id="IPR001611">
    <property type="entry name" value="Leu-rich_rpt"/>
</dbReference>
<dbReference type="GO" id="GO:0005615">
    <property type="term" value="C:extracellular space"/>
    <property type="evidence" value="ECO:0007669"/>
    <property type="project" value="TreeGrafter"/>
</dbReference>